<dbReference type="Proteomes" id="UP000737113">
    <property type="component" value="Unassembled WGS sequence"/>
</dbReference>
<dbReference type="InterPro" id="IPR036465">
    <property type="entry name" value="vWFA_dom_sf"/>
</dbReference>
<evidence type="ECO:0000313" key="9">
    <source>
        <dbReference type="EMBL" id="NMH64740.1"/>
    </source>
</evidence>
<keyword evidence="3" id="KW-1029">Fimbrium biogenesis</keyword>
<evidence type="ECO:0000256" key="1">
    <source>
        <dbReference type="ARBA" id="ARBA00004561"/>
    </source>
</evidence>
<dbReference type="Gene3D" id="3.40.50.410">
    <property type="entry name" value="von Willebrand factor, type A domain"/>
    <property type="match status" value="1"/>
</dbReference>
<keyword evidence="10" id="KW-1185">Reference proteome</keyword>
<keyword evidence="6" id="KW-0281">Fimbrium</keyword>
<feature type="domain" description="PilY1 beta-propeller" evidence="8">
    <location>
        <begin position="690"/>
        <end position="940"/>
    </location>
</feature>
<dbReference type="EMBL" id="JAAXYH010000003">
    <property type="protein sequence ID" value="NMH64740.1"/>
    <property type="molecule type" value="Genomic_DNA"/>
</dbReference>
<sequence length="1173" mass="125548">MMTKRLVLALLFSMLGTCALSWADDTELYVFESSTRTGARAKVLVIFDNSGSMATIEEDAAGSYDPNTVYPAVGSSNAYQGRMLYFTKGSGIDNTSLPTPDSPSEARRFLDAINGCNQSKAALDKYGRFTGFLREYNVKGKTGSWIEVPENNGANIEIIDCWEDIEAVDPANATGIANGFPVDALKVDNKAYPYNHNSDPASSWANAIGDAKSTNFGTGEPVTLYTDNYLRWYTLVQLGQLPVVPQSRLEVAKEAIKNIVITTPSVDFGLAVFNLNYPYEGDRDGGRIVSGIKQMSATAKSDLLSTIDKLPADTNTPLCETLFEAYNYFAGKPIVYGHKDSDYNFLRGDNYWANQPPYDTSIEAAGSYVSPFQVCPGIAYVIYVTDGVPTVDSHADTAIATLTSGASSEGDYSSFSTGLATPSSLPALASYMYHNDLVHVNDANGEDQPQTVRTFTIGFSAGADDAAPLLQETAKRGGGKYFAARNSLALQDALSDALTSILEIDSSFTSPSIASNNFDRTQTFDAAYYAMFLPGKGPRWSGNLKKLKVTPAGTLVDANGAPAIGSDGNIKDNACTFWSDCTSVKDGNSVELGGAAAKLKQSVAQRVLYSNLGSGGALLALNKTNAAAVAGGEAELATYMGTTELDNSFGWLKGYDVDDEVKDSDVRTDVMGDPLHSKPLAINFGSPTTPDVRVILGTNQGLLHMFQDAGNSVSESWAFMPYELLPNINKLRENKATGGHSVYGMDASPVAYVKSNTSGVETVWLFVGMRRGGSSYYALDITTPDSPKFMWRISAESSGFSELGQSWSEPVITRIPGYTKPVLIFGGGYDLSYDATPSASPSGRGVYIVDAETGSLLHTFAPTAATGVTQLPGIDDSIPNTVAVLDSNNDGDSDRIYATDTGGYVWRMDMPGSDKTTWTGFKFADLGGSTAATDRRFFAEPVVAQTVFSNISEVTVSDGETSTVTKSYQNVPYDAVTVGTGNRAHPSGTEVADMYYVLQDRNVVTRSFDGTVNAIPEPITLAQLYNVTSAAPSSESENIAFGQKLGWYYDFADVGEKSLTAGLIVGGKVYFTSYVPPVNAADANVCVASGEGRLYVFDLHKGTRTYEQLYIELGERVPDTPQIIIPPPENVGDPSYIYIIGVGKGECVDNTCSGTVNVGSGLGVNKIYYHVDE</sequence>
<dbReference type="SUPFAM" id="SSF50998">
    <property type="entry name" value="Quinoprotein alcohol dehydrogenase-like"/>
    <property type="match status" value="1"/>
</dbReference>
<feature type="chain" id="PRO_5038092128" evidence="7">
    <location>
        <begin position="24"/>
        <end position="1173"/>
    </location>
</feature>
<keyword evidence="4" id="KW-0479">Metal-binding</keyword>
<dbReference type="GO" id="GO:0046872">
    <property type="term" value="F:metal ion binding"/>
    <property type="evidence" value="ECO:0007669"/>
    <property type="project" value="UniProtKB-KW"/>
</dbReference>
<keyword evidence="7" id="KW-0732">Signal</keyword>
<dbReference type="RefSeq" id="WP_169563431.1">
    <property type="nucleotide sequence ID" value="NZ_JAAXYH010000003.1"/>
</dbReference>
<keyword evidence="5" id="KW-0106">Calcium</keyword>
<dbReference type="SUPFAM" id="SSF53300">
    <property type="entry name" value="vWA-like"/>
    <property type="match status" value="1"/>
</dbReference>
<dbReference type="Pfam" id="PF05567">
    <property type="entry name" value="T4P_PilY1"/>
    <property type="match status" value="1"/>
</dbReference>
<evidence type="ECO:0000256" key="5">
    <source>
        <dbReference type="ARBA" id="ARBA00022837"/>
    </source>
</evidence>
<feature type="signal peptide" evidence="7">
    <location>
        <begin position="1"/>
        <end position="23"/>
    </location>
</feature>
<comment type="similarity">
    <text evidence="2">Belongs to the PilY1 family.</text>
</comment>
<organism evidence="9 10">
    <name type="scientific">Shewanella salipaludis</name>
    <dbReference type="NCBI Taxonomy" id="2723052"/>
    <lineage>
        <taxon>Bacteria</taxon>
        <taxon>Pseudomonadati</taxon>
        <taxon>Pseudomonadota</taxon>
        <taxon>Gammaproteobacteria</taxon>
        <taxon>Alteromonadales</taxon>
        <taxon>Shewanellaceae</taxon>
        <taxon>Shewanella</taxon>
    </lineage>
</organism>
<comment type="caution">
    <text evidence="9">The sequence shown here is derived from an EMBL/GenBank/DDBJ whole genome shotgun (WGS) entry which is preliminary data.</text>
</comment>
<evidence type="ECO:0000256" key="6">
    <source>
        <dbReference type="ARBA" id="ARBA00023263"/>
    </source>
</evidence>
<evidence type="ECO:0000313" key="10">
    <source>
        <dbReference type="Proteomes" id="UP000737113"/>
    </source>
</evidence>
<comment type="subcellular location">
    <subcellularLocation>
        <location evidence="1">Fimbrium</location>
    </subcellularLocation>
</comment>
<accession>A0A972G5B5</accession>
<dbReference type="InterPro" id="IPR008707">
    <property type="entry name" value="B-propeller_PilY1"/>
</dbReference>
<protein>
    <submittedName>
        <fullName evidence="9">rRNA (Guanine-N1)-methyltransferase</fullName>
    </submittedName>
</protein>
<proteinExistence type="inferred from homology"/>
<evidence type="ECO:0000256" key="7">
    <source>
        <dbReference type="SAM" id="SignalP"/>
    </source>
</evidence>
<reference evidence="9" key="1">
    <citation type="submission" date="2020-04" db="EMBL/GenBank/DDBJ databases">
        <title>Description of Shewanella salipaludis sp. nov., isolated from a salt marsh.</title>
        <authorList>
            <person name="Park S."/>
            <person name="Yoon J.-H."/>
        </authorList>
    </citation>
    <scope>NUCLEOTIDE SEQUENCE</scope>
    <source>
        <strain evidence="9">SHSM-M6</strain>
    </source>
</reference>
<name>A0A972G5B5_9GAMM</name>
<evidence type="ECO:0000256" key="4">
    <source>
        <dbReference type="ARBA" id="ARBA00022723"/>
    </source>
</evidence>
<evidence type="ECO:0000256" key="2">
    <source>
        <dbReference type="ARBA" id="ARBA00008387"/>
    </source>
</evidence>
<dbReference type="InterPro" id="IPR011047">
    <property type="entry name" value="Quinoprotein_ADH-like_sf"/>
</dbReference>
<dbReference type="GO" id="GO:0009289">
    <property type="term" value="C:pilus"/>
    <property type="evidence" value="ECO:0007669"/>
    <property type="project" value="UniProtKB-SubCell"/>
</dbReference>
<dbReference type="AlphaFoldDB" id="A0A972G5B5"/>
<gene>
    <name evidence="9" type="ORF">HC757_06110</name>
</gene>
<evidence type="ECO:0000256" key="3">
    <source>
        <dbReference type="ARBA" id="ARBA00022558"/>
    </source>
</evidence>
<evidence type="ECO:0000259" key="8">
    <source>
        <dbReference type="Pfam" id="PF05567"/>
    </source>
</evidence>